<evidence type="ECO:0000259" key="6">
    <source>
        <dbReference type="PROSITE" id="PS50075"/>
    </source>
</evidence>
<dbReference type="Pfam" id="PF00109">
    <property type="entry name" value="ketoacyl-synt"/>
    <property type="match status" value="2"/>
</dbReference>
<keyword evidence="1" id="KW-0596">Phosphopantetheine</keyword>
<dbReference type="PANTHER" id="PTHR43775">
    <property type="entry name" value="FATTY ACID SYNTHASE"/>
    <property type="match status" value="1"/>
</dbReference>
<dbReference type="SMART" id="SM00825">
    <property type="entry name" value="PKS_KS"/>
    <property type="match status" value="2"/>
</dbReference>
<evidence type="ECO:0000256" key="1">
    <source>
        <dbReference type="ARBA" id="ARBA00022450"/>
    </source>
</evidence>
<dbReference type="SMART" id="SM00827">
    <property type="entry name" value="PKS_AT"/>
    <property type="match status" value="3"/>
</dbReference>
<dbReference type="FunFam" id="3.40.366.10:FF:000002">
    <property type="entry name" value="Probable polyketide synthase 2"/>
    <property type="match status" value="1"/>
</dbReference>
<dbReference type="InterPro" id="IPR050091">
    <property type="entry name" value="PKS_NRPS_Biosynth_Enz"/>
</dbReference>
<dbReference type="OrthoDB" id="3653264at2"/>
<proteinExistence type="predicted"/>
<dbReference type="Gene3D" id="3.30.70.3290">
    <property type="match status" value="2"/>
</dbReference>
<keyword evidence="2" id="KW-0597">Phosphoprotein</keyword>
<feature type="region of interest" description="N-terminal hotdog fold" evidence="5">
    <location>
        <begin position="2469"/>
        <end position="2574"/>
    </location>
</feature>
<dbReference type="Pfam" id="PF16197">
    <property type="entry name" value="KAsynt_C_assoc"/>
    <property type="match status" value="2"/>
</dbReference>
<evidence type="ECO:0000256" key="5">
    <source>
        <dbReference type="PROSITE-ProRule" id="PRU01363"/>
    </source>
</evidence>
<dbReference type="InterPro" id="IPR049900">
    <property type="entry name" value="PKS_mFAS_DH"/>
</dbReference>
<feature type="region of interest" description="C-terminal hotdog fold" evidence="5">
    <location>
        <begin position="2585"/>
        <end position="2709"/>
    </location>
</feature>
<dbReference type="InterPro" id="IPR036291">
    <property type="entry name" value="NAD(P)-bd_dom_sf"/>
</dbReference>
<evidence type="ECO:0000256" key="2">
    <source>
        <dbReference type="ARBA" id="ARBA00022553"/>
    </source>
</evidence>
<dbReference type="SUPFAM" id="SSF51735">
    <property type="entry name" value="NAD(P)-binding Rossmann-fold domains"/>
    <property type="match status" value="3"/>
</dbReference>
<dbReference type="Gene3D" id="1.10.1200.10">
    <property type="entry name" value="ACP-like"/>
    <property type="match status" value="3"/>
</dbReference>
<dbReference type="PROSITE" id="PS00606">
    <property type="entry name" value="KS3_1"/>
    <property type="match status" value="2"/>
</dbReference>
<dbReference type="Pfam" id="PF21089">
    <property type="entry name" value="PKS_DH_N"/>
    <property type="match status" value="1"/>
</dbReference>
<evidence type="ECO:0000313" key="9">
    <source>
        <dbReference type="EMBL" id="SDM29049.1"/>
    </source>
</evidence>
<dbReference type="Gene3D" id="3.40.47.10">
    <property type="match status" value="2"/>
</dbReference>
<dbReference type="FunFam" id="3.40.47.10:FF:000019">
    <property type="entry name" value="Polyketide synthase type I"/>
    <property type="match status" value="2"/>
</dbReference>
<name>A0A1G9S0M1_ALLAB</name>
<dbReference type="GO" id="GO:0004312">
    <property type="term" value="F:fatty acid synthase activity"/>
    <property type="evidence" value="ECO:0007669"/>
    <property type="project" value="TreeGrafter"/>
</dbReference>
<dbReference type="InterPro" id="IPR020841">
    <property type="entry name" value="PKS_Beta-ketoAc_synthase_dom"/>
</dbReference>
<feature type="active site" description="Proton acceptor; for dehydratase activity" evidence="5">
    <location>
        <position position="2499"/>
    </location>
</feature>
<dbReference type="Pfam" id="PF00550">
    <property type="entry name" value="PP-binding"/>
    <property type="match status" value="3"/>
</dbReference>
<dbReference type="InterPro" id="IPR032821">
    <property type="entry name" value="PKS_assoc"/>
</dbReference>
<organism evidence="9 10">
    <name type="scientific">Allokutzneria albata</name>
    <name type="common">Kibdelosporangium albatum</name>
    <dbReference type="NCBI Taxonomy" id="211114"/>
    <lineage>
        <taxon>Bacteria</taxon>
        <taxon>Bacillati</taxon>
        <taxon>Actinomycetota</taxon>
        <taxon>Actinomycetes</taxon>
        <taxon>Pseudonocardiales</taxon>
        <taxon>Pseudonocardiaceae</taxon>
        <taxon>Allokutzneria</taxon>
    </lineage>
</organism>
<feature type="domain" description="Ketosynthase family 3 (KS3)" evidence="7">
    <location>
        <begin position="89"/>
        <end position="489"/>
    </location>
</feature>
<dbReference type="InterPro" id="IPR016036">
    <property type="entry name" value="Malonyl_transacylase_ACP-bd"/>
</dbReference>
<dbReference type="Pfam" id="PF02801">
    <property type="entry name" value="Ketoacyl-synt_C"/>
    <property type="match status" value="2"/>
</dbReference>
<dbReference type="InterPro" id="IPR016039">
    <property type="entry name" value="Thiolase-like"/>
</dbReference>
<dbReference type="PANTHER" id="PTHR43775:SF37">
    <property type="entry name" value="SI:DKEY-61P9.11"/>
    <property type="match status" value="1"/>
</dbReference>
<sequence>MGLTAVAVEEWIIARVAELCGADVGPNDPFTRHGMDSRGLTGLTAELGELLGRRLSATLVWTYPTPRELAQHLAGPAIVPADQPVSRIGEPIAIVGLACRLPGGASPEEFWRLLSEGRDAVVDAPAARGMTGRGGFLDRIDEFDAAFFDISPREAAHVDPQQRLALELAWEALENAGIPPRGLAGGRTGVFVGAMWGEYSAPPDQLGQHSLAGTDPSVIPARISYALGLRGPSLQVNTACSSSLVAVHLATQSLREGDCDLALVGGVSLMLDPTTGLALRELGALAPDGRSKAFDARADGYGRGEGGGFVVLKRMSEAAGDRVLAVIRGSAVNNDGASNGLTAPNPLAQQEVLRSAYQRAGISPADVQYVEAHGTGTELGDPIEASALNAVLCVDRPAVRPLRIGSVKSSIGHLEAAAGIAGLIKVVLAMRHRALPPSLAFEEPNPHIPFEEWRLRVQQDLTEWTDERLIAGVSAFGFGGTNCHVVLEGGQEREQPPVVSKAVFVFGGQGSQWPGMASDLLRDEPVFRRAFERCDAVIAPRIGRSLTTLTDDDWLTDTAIAQPAIFAMQVALVELLRSRGVEPVAVTGSSMGEVAAAWTAGALDLETAAMLMCERSRIASGLSGSGAMAALEMPEADVADLVRDKEDVWIAGVAGPRSTVISGEPAAVRQAMDAAARSGLIRVDYASHSPCVEPILPSLRAALAGVRPGPCRIPFYSAVTGGELPGEALDAEHWVRTERDPWRLSAALEALLADGHTAFVDVNPHAVLLEPLEQVVGSSGTVLAALRRGAAVPAEDPLAGPSTSSAPRQKLLVLSARTEEALRQAASAMAEWLPANKNSALNDVCHTLSARRSQHEFRLSVVGDTHTAMADALRAAEFSRAWADNAVFVFSGQGTQWSGMGRALLEREPVFRAAVESCDELFAPMAGWSLVEAMAAEPAETDVVQPLLFAIQVGLIELLRAHGISPAAVIGHSVGEVAAAYAAGALRLEDAVRVVYHRGRLMRRTAGLGRMASVAMSEEAARELPAVRAGRLDIAAVNDPNSVVLAGDVTGLGGRELRVDYAFHSRHMDSILDELSEALSDLSPQVPTIPIYSTGDRFDAGHWVRNVRDTVRFADHMSEAVAAGHRLFVEIGPHPALVDNIEECVAAGGQSGRAVGVLRRGEENVLRALGELYRHGLDVSFVDGSLIDLPGYPWQRERYWHSGGHTRDNRLHTLEWRRREHHEPVTAIAGTWLVLRDDFGIGAAVAERLRSYGAECVHSVEALTVPPAGVVWPYGAQLDVEELRAWRDLPRVWLVTHDHRQASLWGLGKSLALRHPEFEWTRVEVEDVDLLMRELAAGSDETDVLLRTDGRYVARVVRAADAVGRDGGLPFREDGTYLVINASVEVPRGHVIGSYEGERLNGIVYGGGDADLAWRLHELSLEHDLDFFVLLSSGASLLGDGPDAEVGAVFDAVAQHRRALGLPAFSIGGDHRVLSGILPSAPPQLTVVDLDVRQWLEAHPAAAGTPLLSELPRDAVRGPSLDLRTVAPERRRTLLEEHLVDQLARTLHQDPSTVDTSVPFRSLGLESLMAVELRNRLENSIGVRLSVALLFTYSTVSELAEHLLAELEPGPGEVVPEQRREEATEPIAIIGMGLRVPGGADDPESFWRLLEDRVDAVTEVPEHRWPRSEGPAGWGGFLSEVDGFDAAFFGISPREAKSLDPQQRLLLEVTWEALERAGTPPEGLIGSSTGVFVGMVVNDYDKLNSERDIYTVTGNGHSFPAGRLSYQLGAQGPSMTVDTACSSSLVAIHLACQSLRTGESTLALAGGVNLMLDPDMSDMLAGSNALSPDGRCRTFDSRANGYVRGEGCGMLVLKRLSDAEADGDPVLAVIRGSAVNSDGRSSGLTAPNVIAQKAVLREALRNAGAEASEVSYVETHGTGTPLGDPIEVTALADVLDGDRCVLGAVKTNIGHLEAAAGVVGVIKTVLVMRRQRIPANLHMRTLNPRIDLTGTPLEIASEPVEWQPGKLAGVSSFGISGTNAHVILAEPPPVPESVSLSEGPVLLPISARTEPALRTLASSYADFASGSLEDMAYTAAFRRHHHAHRAVFVADSVQDLAAKAGAFARGEAPAGVVSGRASGRPKVVFVFPGQGSQWVGMGRDLYATQPVFAEALRRCDEAVRAETGWSVIDVLHSEASLDRVEVIQPVLFAMGVALAGLWREHGIQPDVVVGHSMGEVAAAHVAGALSLADAVKVICRRSHLLELISGQGVMALVELSFSETEAALSTVSDQVSVAAVNGPRSTIISGTPAAVDQVLLKLADAGVFCRRVRVDVASHSPQVDPLTADLLLALEDIVPGPGTVPIHSTVSGNVTDGSDMDAKYWVRNLRAPVLFGPVVGELLNDGSTVFVEVSPHPVLLPSVDEVLTEGSATVASLRRDRPVFLEAVGAMHVHGVPVRWHQEGRCVALPTHPWQRERYWADPVPVARRTGGHPLLGEGMELATQPGVRVFSGRLDAPYLADHRVRGRAVLPGAASVEMALHATRARTVVGIDFERLVDEQPDVQLVLTGEAFELFSRSEAGWQRFASGEIGDSGEPVQASLPRLRGEVSVVDHYREQSEKGVEYGPAFQGIKRLWIDGDEAVAEIAADVGGGHVFHPALLDACFQVFGALTGGPVALVPVGVERVSLYRQPPNQLWVHARTSGDLVVFDQEERVIAEITGLRARELPARKPYEDWLYEISWRRAEPPRATEPTGKWLVLADHGGVGAQLAERLPDAVVAYASDGLVDDADWDRLLDSVPDCTGIVHMWALDAFEMTTVDSLAADQWMTTLSALRLVRAVLRRGLRDTPRLWFVTKGALSTSPLSGFGRTLDMEHPEFRSVRVELNGSAEDLLPELLAPDGENEIVLGPSGRHVARLTRRAAGTPGEVDWSGTYLITGGLGGLGIGLAEWMAERGARHIVLLGRTARSPEAVEALRARGVEVVVAQADVTQRADVARVLADMDRRMPPLKGIVHAAMVLDDRTVLDLDDERFERVLAPKVLGAWNLHELTANHDLDFFVLYSSASTILGSPGQANYAAANAFLGALARHRVALGKPALCVDWGLFAEAGIMADRTAEGSRLADRGVGALTPEQGTEILGALLGSDVTQIAALRLNLRQWLEFFPGAATNPLFAELRDREEPVEAVEVDADTVEPLVLDQLGRILHLDPARIDRTMPFTSMGVDSLMALELRNRLEAALGVRLSVTVLFAAPTVAALSEYLIDKLGLARASSDEYADVSTDDLLALLEESLDRVEGGNE</sequence>
<dbReference type="Pfam" id="PF00698">
    <property type="entry name" value="Acyl_transf_1"/>
    <property type="match status" value="3"/>
</dbReference>
<dbReference type="PROSITE" id="PS50075">
    <property type="entry name" value="CARRIER"/>
    <property type="match status" value="3"/>
</dbReference>
<dbReference type="SUPFAM" id="SSF53901">
    <property type="entry name" value="Thiolase-like"/>
    <property type="match status" value="2"/>
</dbReference>
<feature type="domain" description="Ketosynthase family 3 (KS3)" evidence="7">
    <location>
        <begin position="1624"/>
        <end position="2026"/>
    </location>
</feature>
<dbReference type="eggNOG" id="COG3321">
    <property type="taxonomic scope" value="Bacteria"/>
</dbReference>
<dbReference type="InterPro" id="IPR006162">
    <property type="entry name" value="Ppantetheine_attach_site"/>
</dbReference>
<dbReference type="GO" id="GO:0004315">
    <property type="term" value="F:3-oxoacyl-[acyl-carrier-protein] synthase activity"/>
    <property type="evidence" value="ECO:0007669"/>
    <property type="project" value="InterPro"/>
</dbReference>
<dbReference type="InterPro" id="IPR042104">
    <property type="entry name" value="PKS_dehydratase_sf"/>
</dbReference>
<keyword evidence="4" id="KW-0012">Acyltransferase</keyword>
<dbReference type="SUPFAM" id="SSF55048">
    <property type="entry name" value="Probable ACP-binding domain of malonyl-CoA ACP transacylase"/>
    <property type="match status" value="3"/>
</dbReference>
<dbReference type="InterPro" id="IPR020807">
    <property type="entry name" value="PKS_DH"/>
</dbReference>
<feature type="domain" description="PKS/mFAS DH" evidence="8">
    <location>
        <begin position="2469"/>
        <end position="2709"/>
    </location>
</feature>
<dbReference type="InterPro" id="IPR001227">
    <property type="entry name" value="Ac_transferase_dom_sf"/>
</dbReference>
<dbReference type="InterPro" id="IPR057326">
    <property type="entry name" value="KR_dom"/>
</dbReference>
<dbReference type="InterPro" id="IPR020806">
    <property type="entry name" value="PKS_PP-bd"/>
</dbReference>
<dbReference type="SMART" id="SM00822">
    <property type="entry name" value="PKS_KR"/>
    <property type="match status" value="1"/>
</dbReference>
<dbReference type="Gene3D" id="3.10.129.110">
    <property type="entry name" value="Polyketide synthase dehydratase"/>
    <property type="match status" value="1"/>
</dbReference>
<dbReference type="InterPro" id="IPR014043">
    <property type="entry name" value="Acyl_transferase_dom"/>
</dbReference>
<dbReference type="PROSITE" id="PS52019">
    <property type="entry name" value="PKS_MFAS_DH"/>
    <property type="match status" value="1"/>
</dbReference>
<feature type="domain" description="Carrier" evidence="6">
    <location>
        <begin position="3166"/>
        <end position="3240"/>
    </location>
</feature>
<dbReference type="Gene3D" id="3.40.366.10">
    <property type="entry name" value="Malonyl-Coenzyme A Acyl Carrier Protein, domain 2"/>
    <property type="match status" value="3"/>
</dbReference>
<dbReference type="SMART" id="SM00823">
    <property type="entry name" value="PKS_PP"/>
    <property type="match status" value="3"/>
</dbReference>
<dbReference type="Proteomes" id="UP000183376">
    <property type="component" value="Chromosome I"/>
</dbReference>
<dbReference type="GO" id="GO:0006633">
    <property type="term" value="P:fatty acid biosynthetic process"/>
    <property type="evidence" value="ECO:0007669"/>
    <property type="project" value="InterPro"/>
</dbReference>
<dbReference type="CDD" id="cd00833">
    <property type="entry name" value="PKS"/>
    <property type="match status" value="2"/>
</dbReference>
<dbReference type="Pfam" id="PF22621">
    <property type="entry name" value="CurL-like_PKS_C"/>
    <property type="match status" value="1"/>
</dbReference>
<dbReference type="PROSITE" id="PS52004">
    <property type="entry name" value="KS3_2"/>
    <property type="match status" value="2"/>
</dbReference>
<dbReference type="SMART" id="SM00826">
    <property type="entry name" value="PKS_DH"/>
    <property type="match status" value="1"/>
</dbReference>
<dbReference type="InterPro" id="IPR049552">
    <property type="entry name" value="PKS_DH_N"/>
</dbReference>
<dbReference type="SUPFAM" id="SSF52151">
    <property type="entry name" value="FabD/lysophospholipase-like"/>
    <property type="match status" value="3"/>
</dbReference>
<dbReference type="InterPro" id="IPR014030">
    <property type="entry name" value="Ketoacyl_synth_N"/>
</dbReference>
<dbReference type="STRING" id="211114.SAMN04489726_0816"/>
<dbReference type="PROSITE" id="PS00012">
    <property type="entry name" value="PHOSPHOPANTETHEINE"/>
    <property type="match status" value="2"/>
</dbReference>
<evidence type="ECO:0000259" key="7">
    <source>
        <dbReference type="PROSITE" id="PS52004"/>
    </source>
</evidence>
<gene>
    <name evidence="9" type="ORF">SAMN04489726_0816</name>
</gene>
<dbReference type="InterPro" id="IPR016035">
    <property type="entry name" value="Acyl_Trfase/lysoPLipase"/>
</dbReference>
<dbReference type="InterPro" id="IPR018201">
    <property type="entry name" value="Ketoacyl_synth_AS"/>
</dbReference>
<dbReference type="InterPro" id="IPR049551">
    <property type="entry name" value="PKS_DH_C"/>
</dbReference>
<dbReference type="RefSeq" id="WP_052407435.1">
    <property type="nucleotide sequence ID" value="NZ_JOEF01000011.1"/>
</dbReference>
<dbReference type="InterPro" id="IPR036736">
    <property type="entry name" value="ACP-like_sf"/>
</dbReference>
<dbReference type="GO" id="GO:0031177">
    <property type="term" value="F:phosphopantetheine binding"/>
    <property type="evidence" value="ECO:0007669"/>
    <property type="project" value="InterPro"/>
</dbReference>
<keyword evidence="3 9" id="KW-0808">Transferase</keyword>
<dbReference type="InterPro" id="IPR014031">
    <property type="entry name" value="Ketoacyl_synth_C"/>
</dbReference>
<feature type="domain" description="Carrier" evidence="6">
    <location>
        <begin position="1530"/>
        <end position="1607"/>
    </location>
</feature>
<dbReference type="EMBL" id="LT629701">
    <property type="protein sequence ID" value="SDM29049.1"/>
    <property type="molecule type" value="Genomic_DNA"/>
</dbReference>
<protein>
    <submittedName>
        <fullName evidence="9">Acyl transferase domain-containing protein</fullName>
    </submittedName>
</protein>
<dbReference type="InterPro" id="IPR013968">
    <property type="entry name" value="PKS_KR"/>
</dbReference>
<dbReference type="Gene3D" id="3.40.50.720">
    <property type="entry name" value="NAD(P)-binding Rossmann-like Domain"/>
    <property type="match status" value="3"/>
</dbReference>
<evidence type="ECO:0000313" key="10">
    <source>
        <dbReference type="Proteomes" id="UP000183376"/>
    </source>
</evidence>
<dbReference type="InterPro" id="IPR009081">
    <property type="entry name" value="PP-bd_ACP"/>
</dbReference>
<feature type="domain" description="Carrier" evidence="6">
    <location>
        <begin position="3"/>
        <end position="77"/>
    </location>
</feature>
<evidence type="ECO:0000256" key="4">
    <source>
        <dbReference type="ARBA" id="ARBA00023315"/>
    </source>
</evidence>
<dbReference type="Pfam" id="PF08659">
    <property type="entry name" value="KR"/>
    <property type="match status" value="2"/>
</dbReference>
<dbReference type="SUPFAM" id="SSF47336">
    <property type="entry name" value="ACP-like"/>
    <property type="match status" value="3"/>
</dbReference>
<feature type="active site" description="Proton donor; for dehydratase activity" evidence="5">
    <location>
        <position position="2638"/>
    </location>
</feature>
<accession>A0A1G9S0M1</accession>
<dbReference type="CDD" id="cd08955">
    <property type="entry name" value="KR_2_FAS_SDR_x"/>
    <property type="match status" value="1"/>
</dbReference>
<dbReference type="Pfam" id="PF14765">
    <property type="entry name" value="PS-DH"/>
    <property type="match status" value="1"/>
</dbReference>
<dbReference type="SMART" id="SM01294">
    <property type="entry name" value="PKS_PP_betabranch"/>
    <property type="match status" value="2"/>
</dbReference>
<reference evidence="9 10" key="1">
    <citation type="submission" date="2016-10" db="EMBL/GenBank/DDBJ databases">
        <authorList>
            <person name="de Groot N.N."/>
        </authorList>
    </citation>
    <scope>NUCLEOTIDE SEQUENCE [LARGE SCALE GENOMIC DNA]</scope>
    <source>
        <strain evidence="9 10">DSM 44149</strain>
    </source>
</reference>
<evidence type="ECO:0000259" key="8">
    <source>
        <dbReference type="PROSITE" id="PS52019"/>
    </source>
</evidence>
<evidence type="ECO:0000256" key="3">
    <source>
        <dbReference type="ARBA" id="ARBA00022679"/>
    </source>
</evidence>
<keyword evidence="10" id="KW-1185">Reference proteome</keyword>